<dbReference type="STRING" id="137658.SAMN05216186_12934"/>
<evidence type="ECO:0000256" key="8">
    <source>
        <dbReference type="RuleBase" id="RU362002"/>
    </source>
</evidence>
<dbReference type="GO" id="GO:0005886">
    <property type="term" value="C:plasma membrane"/>
    <property type="evidence" value="ECO:0007669"/>
    <property type="project" value="UniProtKB-SubCell"/>
</dbReference>
<keyword evidence="7 8" id="KW-0924">Ammonia transport</keyword>
<dbReference type="SUPFAM" id="SSF111352">
    <property type="entry name" value="Ammonium transporter"/>
    <property type="match status" value="1"/>
</dbReference>
<dbReference type="InterPro" id="IPR024041">
    <property type="entry name" value="NH4_transpt_AmtB-like_dom"/>
</dbReference>
<feature type="transmembrane region" description="Helical" evidence="8">
    <location>
        <begin position="346"/>
        <end position="366"/>
    </location>
</feature>
<dbReference type="GO" id="GO:0008519">
    <property type="term" value="F:ammonium channel activity"/>
    <property type="evidence" value="ECO:0007669"/>
    <property type="project" value="InterPro"/>
</dbReference>
<dbReference type="InterPro" id="IPR018047">
    <property type="entry name" value="Ammonium_transpt_CS"/>
</dbReference>
<feature type="transmembrane region" description="Helical" evidence="8">
    <location>
        <begin position="378"/>
        <end position="399"/>
    </location>
</feature>
<organism evidence="10 11">
    <name type="scientific">Pseudomonas indica</name>
    <dbReference type="NCBI Taxonomy" id="137658"/>
    <lineage>
        <taxon>Bacteria</taxon>
        <taxon>Pseudomonadati</taxon>
        <taxon>Pseudomonadota</taxon>
        <taxon>Gammaproteobacteria</taxon>
        <taxon>Pseudomonadales</taxon>
        <taxon>Pseudomonadaceae</taxon>
        <taxon>Pseudomonas</taxon>
    </lineage>
</organism>
<evidence type="ECO:0000259" key="9">
    <source>
        <dbReference type="Pfam" id="PF00909"/>
    </source>
</evidence>
<sequence>MRALYLDLPEAMGMRAFLLLFLTLGFAIPASAATDEAINTGWVVIASALVFFMQAGFALLESGMARAKNAVNVMMKNYIDSCAGGVVFWLVGFGLMFGINRSGWLGMSHFATSEGEPWDFTFLLFQLMFAATAATIASGAMAERTRYGAYLVGAILICGFIYPMFGSWAWGGVYGGQGWLARLGFVDFAGSTVVHGIGAWCALAGILVLGPRLGRFGPDGEARVIPGHNLGLVALGGFVLWLGWFGFNAGSALEMNVSLGLIALNTHLAAAAGALGAVLALRSSSSPVLLTTTVNGSLGGLVSVTAGCATLEPCFALLTGLIAGFLVVFGMRLMERLRLDDVVGAVPVHGFSGAWGTLAAGLFYAGDLFDPARVGVQLLGIASAFLWAFPLALIMYLVIAKTIGLRSSPLHEQRGLDYSEHAEVGYPEFNQSVTFDNSELTRRG</sequence>
<name>A0A1G9MJT8_9PSED</name>
<feature type="transmembrane region" description="Helical" evidence="8">
    <location>
        <begin position="259"/>
        <end position="281"/>
    </location>
</feature>
<evidence type="ECO:0000256" key="4">
    <source>
        <dbReference type="ARBA" id="ARBA00022692"/>
    </source>
</evidence>
<dbReference type="AlphaFoldDB" id="A0A1G9MJT8"/>
<dbReference type="InterPro" id="IPR029020">
    <property type="entry name" value="Ammonium/urea_transptr"/>
</dbReference>
<feature type="transmembrane region" description="Helical" evidence="8">
    <location>
        <begin position="185"/>
        <end position="209"/>
    </location>
</feature>
<dbReference type="PANTHER" id="PTHR11730">
    <property type="entry name" value="AMMONIUM TRANSPORTER"/>
    <property type="match status" value="1"/>
</dbReference>
<dbReference type="Pfam" id="PF00909">
    <property type="entry name" value="Ammonium_transp"/>
    <property type="match status" value="1"/>
</dbReference>
<dbReference type="Proteomes" id="UP000198706">
    <property type="component" value="Unassembled WGS sequence"/>
</dbReference>
<keyword evidence="4 8" id="KW-0812">Transmembrane</keyword>
<keyword evidence="5 8" id="KW-1133">Transmembrane helix</keyword>
<comment type="subcellular location">
    <subcellularLocation>
        <location evidence="8">Cell membrane</location>
        <topology evidence="8">Multi-pass membrane protein</topology>
    </subcellularLocation>
    <subcellularLocation>
        <location evidence="1">Membrane</location>
        <topology evidence="1">Multi-pass membrane protein</topology>
    </subcellularLocation>
</comment>
<dbReference type="Gene3D" id="1.10.3430.10">
    <property type="entry name" value="Ammonium transporter AmtB like domains"/>
    <property type="match status" value="1"/>
</dbReference>
<feature type="transmembrane region" description="Helical" evidence="8">
    <location>
        <begin position="120"/>
        <end position="140"/>
    </location>
</feature>
<proteinExistence type="inferred from homology"/>
<dbReference type="NCBIfam" id="TIGR00836">
    <property type="entry name" value="amt"/>
    <property type="match status" value="1"/>
</dbReference>
<feature type="domain" description="Ammonium transporter AmtB-like" evidence="9">
    <location>
        <begin position="42"/>
        <end position="426"/>
    </location>
</feature>
<evidence type="ECO:0000256" key="6">
    <source>
        <dbReference type="ARBA" id="ARBA00023136"/>
    </source>
</evidence>
<comment type="similarity">
    <text evidence="2 8">Belongs to the ammonia transporter channel (TC 1.A.11.2) family.</text>
</comment>
<dbReference type="PROSITE" id="PS01219">
    <property type="entry name" value="AMMONIUM_TRANSP"/>
    <property type="match status" value="1"/>
</dbReference>
<evidence type="ECO:0000256" key="3">
    <source>
        <dbReference type="ARBA" id="ARBA00022448"/>
    </source>
</evidence>
<evidence type="ECO:0000256" key="2">
    <source>
        <dbReference type="ARBA" id="ARBA00005887"/>
    </source>
</evidence>
<feature type="transmembrane region" description="Helical" evidence="8">
    <location>
        <begin position="230"/>
        <end position="247"/>
    </location>
</feature>
<keyword evidence="6 8" id="KW-0472">Membrane</keyword>
<dbReference type="InterPro" id="IPR001905">
    <property type="entry name" value="Ammonium_transpt"/>
</dbReference>
<reference evidence="10 11" key="1">
    <citation type="submission" date="2016-10" db="EMBL/GenBank/DDBJ databases">
        <authorList>
            <person name="de Groot N.N."/>
        </authorList>
    </citation>
    <scope>NUCLEOTIDE SEQUENCE [LARGE SCALE GENOMIC DNA]</scope>
    <source>
        <strain evidence="10 11">JCM 21544</strain>
    </source>
</reference>
<evidence type="ECO:0000256" key="7">
    <source>
        <dbReference type="ARBA" id="ARBA00023177"/>
    </source>
</evidence>
<keyword evidence="3 8" id="KW-0813">Transport</keyword>
<dbReference type="EMBL" id="FNFD01000029">
    <property type="protein sequence ID" value="SDL74167.1"/>
    <property type="molecule type" value="Genomic_DNA"/>
</dbReference>
<dbReference type="GO" id="GO:0097272">
    <property type="term" value="P:ammonium homeostasis"/>
    <property type="evidence" value="ECO:0007669"/>
    <property type="project" value="TreeGrafter"/>
</dbReference>
<accession>A0A1G9MJT8</accession>
<evidence type="ECO:0000256" key="1">
    <source>
        <dbReference type="ARBA" id="ARBA00004141"/>
    </source>
</evidence>
<feature type="transmembrane region" description="Helical" evidence="8">
    <location>
        <begin position="288"/>
        <end position="309"/>
    </location>
</feature>
<evidence type="ECO:0000313" key="10">
    <source>
        <dbReference type="EMBL" id="SDL74167.1"/>
    </source>
</evidence>
<protein>
    <recommendedName>
        <fullName evidence="8">Ammonium transporter</fullName>
    </recommendedName>
</protein>
<keyword evidence="11" id="KW-1185">Reference proteome</keyword>
<evidence type="ECO:0000313" key="11">
    <source>
        <dbReference type="Proteomes" id="UP000198706"/>
    </source>
</evidence>
<feature type="transmembrane region" description="Helical" evidence="8">
    <location>
        <begin position="315"/>
        <end position="334"/>
    </location>
</feature>
<gene>
    <name evidence="10" type="ORF">SAMN05216186_12934</name>
</gene>
<evidence type="ECO:0000256" key="5">
    <source>
        <dbReference type="ARBA" id="ARBA00022989"/>
    </source>
</evidence>
<feature type="transmembrane region" description="Helical" evidence="8">
    <location>
        <begin position="42"/>
        <end position="60"/>
    </location>
</feature>
<feature type="transmembrane region" description="Helical" evidence="8">
    <location>
        <begin position="147"/>
        <end position="165"/>
    </location>
</feature>
<dbReference type="PANTHER" id="PTHR11730:SF89">
    <property type="entry name" value="AMMONIUM TRANSPORTER SLL0108-RELATED"/>
    <property type="match status" value="1"/>
</dbReference>
<feature type="transmembrane region" description="Helical" evidence="8">
    <location>
        <begin position="81"/>
        <end position="100"/>
    </location>
</feature>